<dbReference type="AlphaFoldDB" id="A0A9P3GT06"/>
<organism evidence="2 3">
    <name type="scientific">Phanerochaete sordida</name>
    <dbReference type="NCBI Taxonomy" id="48140"/>
    <lineage>
        <taxon>Eukaryota</taxon>
        <taxon>Fungi</taxon>
        <taxon>Dikarya</taxon>
        <taxon>Basidiomycota</taxon>
        <taxon>Agaricomycotina</taxon>
        <taxon>Agaricomycetes</taxon>
        <taxon>Polyporales</taxon>
        <taxon>Phanerochaetaceae</taxon>
        <taxon>Phanerochaete</taxon>
    </lineage>
</organism>
<reference evidence="2 3" key="1">
    <citation type="submission" date="2021-08" db="EMBL/GenBank/DDBJ databases">
        <title>Draft Genome Sequence of Phanerochaete sordida strain YK-624.</title>
        <authorList>
            <person name="Mori T."/>
            <person name="Dohra H."/>
            <person name="Suzuki T."/>
            <person name="Kawagishi H."/>
            <person name="Hirai H."/>
        </authorList>
    </citation>
    <scope>NUCLEOTIDE SEQUENCE [LARGE SCALE GENOMIC DNA]</scope>
    <source>
        <strain evidence="2 3">YK-624</strain>
    </source>
</reference>
<dbReference type="OrthoDB" id="2755069at2759"/>
<feature type="compositionally biased region" description="Basic and acidic residues" evidence="1">
    <location>
        <begin position="95"/>
        <end position="108"/>
    </location>
</feature>
<proteinExistence type="predicted"/>
<gene>
    <name evidence="2" type="ORF">PsYK624_152850</name>
</gene>
<evidence type="ECO:0000313" key="2">
    <source>
        <dbReference type="EMBL" id="GJE99045.1"/>
    </source>
</evidence>
<evidence type="ECO:0000313" key="3">
    <source>
        <dbReference type="Proteomes" id="UP000703269"/>
    </source>
</evidence>
<name>A0A9P3GT06_9APHY</name>
<feature type="region of interest" description="Disordered" evidence="1">
    <location>
        <begin position="345"/>
        <end position="365"/>
    </location>
</feature>
<evidence type="ECO:0000256" key="1">
    <source>
        <dbReference type="SAM" id="MobiDB-lite"/>
    </source>
</evidence>
<protein>
    <submittedName>
        <fullName evidence="2">Uncharacterized protein</fullName>
    </submittedName>
</protein>
<feature type="region of interest" description="Disordered" evidence="1">
    <location>
        <begin position="92"/>
        <end position="114"/>
    </location>
</feature>
<dbReference type="Proteomes" id="UP000703269">
    <property type="component" value="Unassembled WGS sequence"/>
</dbReference>
<comment type="caution">
    <text evidence="2">The sequence shown here is derived from an EMBL/GenBank/DDBJ whole genome shotgun (WGS) entry which is preliminary data.</text>
</comment>
<dbReference type="EMBL" id="BPQB01000099">
    <property type="protein sequence ID" value="GJE99045.1"/>
    <property type="molecule type" value="Genomic_DNA"/>
</dbReference>
<accession>A0A9P3GT06</accession>
<sequence>MTQVRNAMGLGETGAKQVLYMIYYVVVRICAKQLLGSDVLRGNVDVTPKELQRVCEAARLLAKGLARYKNNWATEELLRQYLPRRSDVRSLTSIGRDEENREDNDKVDPPVPESTLIRSPNWLRKSSSDTRWLKIKHVLGLDGADRDGAKQALYDKYVAAVRMAANGAGFTYDTTFSRVQRSQLDFAVRIARAVQPGLAQYENNWLTVELLRAHYDHQRHFLRLAESVHAANPIPPRSPTTIPRPACPARGELSGSKLRAAMGLGDPDPDGSKRALYHNYMDTIRYSAGEAHYNFNMPVRMTPRALLGQIFEVARKIQPGLAQYEDDWASEAMLQHYVARKRARQRNSRLCRAGGTGDLDGSSLE</sequence>
<keyword evidence="3" id="KW-1185">Reference proteome</keyword>